<name>A0A6N8SBX8_9HYPH</name>
<evidence type="ECO:0000256" key="2">
    <source>
        <dbReference type="ARBA" id="ARBA00005417"/>
    </source>
</evidence>
<dbReference type="EMBL" id="WUMK01000005">
    <property type="protein sequence ID" value="MXN46594.1"/>
    <property type="molecule type" value="Genomic_DNA"/>
</dbReference>
<evidence type="ECO:0000256" key="3">
    <source>
        <dbReference type="ARBA" id="ARBA00022448"/>
    </source>
</evidence>
<reference evidence="7 8" key="1">
    <citation type="submission" date="2019-12" db="EMBL/GenBank/DDBJ databases">
        <title>Shinella kummerowiae sp. nov., a symbiotic bacterium isolated from root nodules of the herbal legume Kummerowia stipulacea.</title>
        <authorList>
            <person name="Gao J."/>
        </authorList>
    </citation>
    <scope>NUCLEOTIDE SEQUENCE [LARGE SCALE GENOMIC DNA]</scope>
    <source>
        <strain evidence="7 8">CCBAU 25048</strain>
    </source>
</reference>
<organism evidence="7 8">
    <name type="scientific">Shinella kummerowiae</name>
    <dbReference type="NCBI Taxonomy" id="417745"/>
    <lineage>
        <taxon>Bacteria</taxon>
        <taxon>Pseudomonadati</taxon>
        <taxon>Pseudomonadota</taxon>
        <taxon>Alphaproteobacteria</taxon>
        <taxon>Hyphomicrobiales</taxon>
        <taxon>Rhizobiaceae</taxon>
        <taxon>Shinella</taxon>
    </lineage>
</organism>
<keyword evidence="5 7" id="KW-0067">ATP-binding</keyword>
<dbReference type="Proteomes" id="UP000435802">
    <property type="component" value="Unassembled WGS sequence"/>
</dbReference>
<dbReference type="InterPro" id="IPR003439">
    <property type="entry name" value="ABC_transporter-like_ATP-bd"/>
</dbReference>
<evidence type="ECO:0000313" key="8">
    <source>
        <dbReference type="Proteomes" id="UP000435802"/>
    </source>
</evidence>
<dbReference type="OrthoDB" id="9802264at2"/>
<keyword evidence="8" id="KW-1185">Reference proteome</keyword>
<dbReference type="GO" id="GO:0015833">
    <property type="term" value="P:peptide transport"/>
    <property type="evidence" value="ECO:0007669"/>
    <property type="project" value="InterPro"/>
</dbReference>
<accession>A0A6N8SBX8</accession>
<dbReference type="GO" id="GO:0005886">
    <property type="term" value="C:plasma membrane"/>
    <property type="evidence" value="ECO:0007669"/>
    <property type="project" value="UniProtKB-SubCell"/>
</dbReference>
<evidence type="ECO:0000256" key="5">
    <source>
        <dbReference type="ARBA" id="ARBA00022840"/>
    </source>
</evidence>
<evidence type="ECO:0000259" key="6">
    <source>
        <dbReference type="PROSITE" id="PS50893"/>
    </source>
</evidence>
<comment type="similarity">
    <text evidence="2">Belongs to the ABC transporter superfamily.</text>
</comment>
<dbReference type="PROSITE" id="PS00211">
    <property type="entry name" value="ABC_TRANSPORTER_1"/>
    <property type="match status" value="2"/>
</dbReference>
<protein>
    <submittedName>
        <fullName evidence="7">Dipeptide ABC transporter ATP-binding protein</fullName>
    </submittedName>
</protein>
<evidence type="ECO:0000256" key="1">
    <source>
        <dbReference type="ARBA" id="ARBA00004417"/>
    </source>
</evidence>
<dbReference type="InterPro" id="IPR017871">
    <property type="entry name" value="ABC_transporter-like_CS"/>
</dbReference>
<dbReference type="InterPro" id="IPR050319">
    <property type="entry name" value="ABC_transp_ATP-bind"/>
</dbReference>
<dbReference type="Pfam" id="PF08352">
    <property type="entry name" value="oligo_HPY"/>
    <property type="match status" value="2"/>
</dbReference>
<dbReference type="GO" id="GO:0055085">
    <property type="term" value="P:transmembrane transport"/>
    <property type="evidence" value="ECO:0007669"/>
    <property type="project" value="UniProtKB-ARBA"/>
</dbReference>
<dbReference type="NCBIfam" id="TIGR01727">
    <property type="entry name" value="oligo_HPY"/>
    <property type="match status" value="1"/>
</dbReference>
<dbReference type="Gene3D" id="3.40.50.300">
    <property type="entry name" value="P-loop containing nucleotide triphosphate hydrolases"/>
    <property type="match status" value="2"/>
</dbReference>
<keyword evidence="3" id="KW-0813">Transport</keyword>
<evidence type="ECO:0000256" key="4">
    <source>
        <dbReference type="ARBA" id="ARBA00022741"/>
    </source>
</evidence>
<feature type="domain" description="ABC transporter" evidence="6">
    <location>
        <begin position="6"/>
        <end position="257"/>
    </location>
</feature>
<dbReference type="NCBIfam" id="NF007739">
    <property type="entry name" value="PRK10419.1"/>
    <property type="match status" value="2"/>
</dbReference>
<dbReference type="SUPFAM" id="SSF52540">
    <property type="entry name" value="P-loop containing nucleoside triphosphate hydrolases"/>
    <property type="match status" value="2"/>
</dbReference>
<dbReference type="PANTHER" id="PTHR43776">
    <property type="entry name" value="TRANSPORT ATP-BINDING PROTEIN"/>
    <property type="match status" value="1"/>
</dbReference>
<evidence type="ECO:0000313" key="7">
    <source>
        <dbReference type="EMBL" id="MXN46594.1"/>
    </source>
</evidence>
<dbReference type="PANTHER" id="PTHR43776:SF7">
    <property type="entry name" value="D,D-DIPEPTIDE TRANSPORT ATP-BINDING PROTEIN DDPF-RELATED"/>
    <property type="match status" value="1"/>
</dbReference>
<dbReference type="SMART" id="SM00382">
    <property type="entry name" value="AAA"/>
    <property type="match status" value="2"/>
</dbReference>
<dbReference type="GO" id="GO:0005524">
    <property type="term" value="F:ATP binding"/>
    <property type="evidence" value="ECO:0007669"/>
    <property type="project" value="UniProtKB-KW"/>
</dbReference>
<dbReference type="GO" id="GO:0016887">
    <property type="term" value="F:ATP hydrolysis activity"/>
    <property type="evidence" value="ECO:0007669"/>
    <property type="project" value="InterPro"/>
</dbReference>
<dbReference type="CDD" id="cd03257">
    <property type="entry name" value="ABC_NikE_OppD_transporters"/>
    <property type="match status" value="2"/>
</dbReference>
<dbReference type="NCBIfam" id="NF008453">
    <property type="entry name" value="PRK11308.1"/>
    <property type="match status" value="2"/>
</dbReference>
<comment type="caution">
    <text evidence="7">The sequence shown here is derived from an EMBL/GenBank/DDBJ whole genome shotgun (WGS) entry which is preliminary data.</text>
</comment>
<dbReference type="PROSITE" id="PS50893">
    <property type="entry name" value="ABC_TRANSPORTER_2"/>
    <property type="match status" value="2"/>
</dbReference>
<comment type="subcellular location">
    <subcellularLocation>
        <location evidence="1">Cell inner membrane</location>
        <topology evidence="1">Peripheral membrane protein</topology>
    </subcellularLocation>
</comment>
<dbReference type="Pfam" id="PF00005">
    <property type="entry name" value="ABC_tran"/>
    <property type="match status" value="2"/>
</dbReference>
<sequence>MTDPILAVSNLSVDLKREDRKRRIVDNVSFSLARGEVLGLVGEAGSGKSVLARALVRAIAPPLDIAGGKVVFEGRDILTLNPRGLASVRGNRIGFIGANPMGSLDPRLPIGNQIVEKLRCVQPGIGRTEAREKVLDLLGRVRIPSPSARFHEAPFQFSGGMMQRVMIVDALASDPSLVIADNITQPLDVTVAAQIIRLIDNLRQSLDTAFLFISSSLPVVAQIAERTLVMQRGRIVEEGRTADLATNPQQTYTQTLLSRIPPIWRDVTAPVATTGEPVLTVDNVLRTYLVRRRGSFNAYNEVKAVRDVSFTVKAGENFGIVGESGCGKSTLTRLLAWLEQPDGGRIAFLGKDLSHLSARSLTEMRKSFQLLLQDPYGSLPAGMPLRRMIEEPLLIHGIDRTEAARRAQEAMAEVGLDAELAERLPVGLSAGQRQRINIARALVLKPRLLILDETLSALDQVEQAELLDLFTRLQATHGFSYVFISHDLALVRRMCHRIAVMYLGRIVELADNTTLFEHPHHPYTRALLSAMPTLEDNRFPRPRYLLDGEPPSPIDLPLGCSFRSRCPRAERDCEKTDPPLLSLAGDNYAACLHRHMAPHEEEVANVE</sequence>
<gene>
    <name evidence="7" type="ORF">GR138_15470</name>
</gene>
<dbReference type="InterPro" id="IPR027417">
    <property type="entry name" value="P-loop_NTPase"/>
</dbReference>
<dbReference type="InterPro" id="IPR013563">
    <property type="entry name" value="Oligopep_ABC_C"/>
</dbReference>
<dbReference type="InterPro" id="IPR003593">
    <property type="entry name" value="AAA+_ATPase"/>
</dbReference>
<keyword evidence="4" id="KW-0547">Nucleotide-binding</keyword>
<proteinExistence type="inferred from homology"/>
<feature type="domain" description="ABC transporter" evidence="6">
    <location>
        <begin position="279"/>
        <end position="528"/>
    </location>
</feature>
<dbReference type="AlphaFoldDB" id="A0A6N8SBX8"/>